<keyword evidence="4" id="KW-1185">Reference proteome</keyword>
<accession>A0A4Y7SY29</accession>
<protein>
    <submittedName>
        <fullName evidence="3">Uncharacterized protein</fullName>
    </submittedName>
</protein>
<dbReference type="EMBL" id="QPFP01000046">
    <property type="protein sequence ID" value="TEB26742.1"/>
    <property type="molecule type" value="Genomic_DNA"/>
</dbReference>
<feature type="region of interest" description="Disordered" evidence="1">
    <location>
        <begin position="273"/>
        <end position="343"/>
    </location>
</feature>
<keyword evidence="2" id="KW-0812">Transmembrane</keyword>
<evidence type="ECO:0000256" key="1">
    <source>
        <dbReference type="SAM" id="MobiDB-lite"/>
    </source>
</evidence>
<proteinExistence type="predicted"/>
<keyword evidence="2" id="KW-0472">Membrane</keyword>
<dbReference type="AlphaFoldDB" id="A0A4Y7SY29"/>
<keyword evidence="2" id="KW-1133">Transmembrane helix</keyword>
<evidence type="ECO:0000313" key="4">
    <source>
        <dbReference type="Proteomes" id="UP000298030"/>
    </source>
</evidence>
<gene>
    <name evidence="3" type="ORF">FA13DRAFT_1737167</name>
</gene>
<dbReference type="STRING" id="71717.A0A4Y7SY29"/>
<feature type="transmembrane region" description="Helical" evidence="2">
    <location>
        <begin position="205"/>
        <end position="226"/>
    </location>
</feature>
<reference evidence="3 4" key="1">
    <citation type="journal article" date="2019" name="Nat. Ecol. Evol.">
        <title>Megaphylogeny resolves global patterns of mushroom evolution.</title>
        <authorList>
            <person name="Varga T."/>
            <person name="Krizsan K."/>
            <person name="Foldi C."/>
            <person name="Dima B."/>
            <person name="Sanchez-Garcia M."/>
            <person name="Sanchez-Ramirez S."/>
            <person name="Szollosi G.J."/>
            <person name="Szarkandi J.G."/>
            <person name="Papp V."/>
            <person name="Albert L."/>
            <person name="Andreopoulos W."/>
            <person name="Angelini C."/>
            <person name="Antonin V."/>
            <person name="Barry K.W."/>
            <person name="Bougher N.L."/>
            <person name="Buchanan P."/>
            <person name="Buyck B."/>
            <person name="Bense V."/>
            <person name="Catcheside P."/>
            <person name="Chovatia M."/>
            <person name="Cooper J."/>
            <person name="Damon W."/>
            <person name="Desjardin D."/>
            <person name="Finy P."/>
            <person name="Geml J."/>
            <person name="Haridas S."/>
            <person name="Hughes K."/>
            <person name="Justo A."/>
            <person name="Karasinski D."/>
            <person name="Kautmanova I."/>
            <person name="Kiss B."/>
            <person name="Kocsube S."/>
            <person name="Kotiranta H."/>
            <person name="LaButti K.M."/>
            <person name="Lechner B.E."/>
            <person name="Liimatainen K."/>
            <person name="Lipzen A."/>
            <person name="Lukacs Z."/>
            <person name="Mihaltcheva S."/>
            <person name="Morgado L.N."/>
            <person name="Niskanen T."/>
            <person name="Noordeloos M.E."/>
            <person name="Ohm R.A."/>
            <person name="Ortiz-Santana B."/>
            <person name="Ovrebo C."/>
            <person name="Racz N."/>
            <person name="Riley R."/>
            <person name="Savchenko A."/>
            <person name="Shiryaev A."/>
            <person name="Soop K."/>
            <person name="Spirin V."/>
            <person name="Szebenyi C."/>
            <person name="Tomsovsky M."/>
            <person name="Tulloss R.E."/>
            <person name="Uehling J."/>
            <person name="Grigoriev I.V."/>
            <person name="Vagvolgyi C."/>
            <person name="Papp T."/>
            <person name="Martin F.M."/>
            <person name="Miettinen O."/>
            <person name="Hibbett D.S."/>
            <person name="Nagy L.G."/>
        </authorList>
    </citation>
    <scope>NUCLEOTIDE SEQUENCE [LARGE SCALE GENOMIC DNA]</scope>
    <source>
        <strain evidence="3 4">FP101781</strain>
    </source>
</reference>
<name>A0A4Y7SY29_COPMI</name>
<sequence>MANITVIDDQATFSGASTPSILYAPRSSWKSNSMCVDCNITHEAAVRRVSEVAKGGTWTNAWWAKDVTSVSATTEFEGTMVAVYFIMFYRSLDPESTGIGTLYFFVDDRLELQKRIEEREFNFQYDISPRTLVFQKSFDANQSTTNMHSLRIIWTHSGIRPRVAVALDSVEYIASPPSSNSTGTSLSPSATSTSKPSSSNRTVKIVLPIVSVFAVALLGALAFFLLRRRRQQRSVQATVRHTPGRQRGYHYVPTSQIEGARGRRVSIASMVSRDYQTDSAPQSPPTPHRDPPGGRAGYIDPYPFNIVPRTYPSTQRAGENFPRTGSVLSDPTPQDIASPAQTN</sequence>
<evidence type="ECO:0000313" key="3">
    <source>
        <dbReference type="EMBL" id="TEB26742.1"/>
    </source>
</evidence>
<dbReference type="Proteomes" id="UP000298030">
    <property type="component" value="Unassembled WGS sequence"/>
</dbReference>
<organism evidence="3 4">
    <name type="scientific">Coprinellus micaceus</name>
    <name type="common">Glistening ink-cap mushroom</name>
    <name type="synonym">Coprinus micaceus</name>
    <dbReference type="NCBI Taxonomy" id="71717"/>
    <lineage>
        <taxon>Eukaryota</taxon>
        <taxon>Fungi</taxon>
        <taxon>Dikarya</taxon>
        <taxon>Basidiomycota</taxon>
        <taxon>Agaricomycotina</taxon>
        <taxon>Agaricomycetes</taxon>
        <taxon>Agaricomycetidae</taxon>
        <taxon>Agaricales</taxon>
        <taxon>Agaricineae</taxon>
        <taxon>Psathyrellaceae</taxon>
        <taxon>Coprinellus</taxon>
    </lineage>
</organism>
<evidence type="ECO:0000256" key="2">
    <source>
        <dbReference type="SAM" id="Phobius"/>
    </source>
</evidence>
<feature type="region of interest" description="Disordered" evidence="1">
    <location>
        <begin position="176"/>
        <end position="199"/>
    </location>
</feature>
<dbReference type="OrthoDB" id="2987507at2759"/>
<comment type="caution">
    <text evidence="3">The sequence shown here is derived from an EMBL/GenBank/DDBJ whole genome shotgun (WGS) entry which is preliminary data.</text>
</comment>